<proteinExistence type="predicted"/>
<dbReference type="EMBL" id="JAANIT010001860">
    <property type="protein sequence ID" value="KAG1538440.1"/>
    <property type="molecule type" value="Genomic_DNA"/>
</dbReference>
<dbReference type="AlphaFoldDB" id="A0A9P6Y3B0"/>
<protein>
    <submittedName>
        <fullName evidence="2">Uncharacterized protein</fullName>
    </submittedName>
</protein>
<dbReference type="Proteomes" id="UP000717996">
    <property type="component" value="Unassembled WGS sequence"/>
</dbReference>
<gene>
    <name evidence="2" type="ORF">G6F51_009769</name>
</gene>
<feature type="compositionally biased region" description="Polar residues" evidence="1">
    <location>
        <begin position="75"/>
        <end position="86"/>
    </location>
</feature>
<evidence type="ECO:0000313" key="2">
    <source>
        <dbReference type="EMBL" id="KAG1538440.1"/>
    </source>
</evidence>
<sequence>MPIISDKIENEVEDNVIDSEEIKQLQQDLQKPIHYLNSANNSDIFIGQSGATVPSQLPYEQKETIENTMPGIEWSNESQSGHQPGSPSRAGTIGSTSKSLQ</sequence>
<organism evidence="2 3">
    <name type="scientific">Rhizopus oryzae</name>
    <name type="common">Mucormycosis agent</name>
    <name type="synonym">Rhizopus arrhizus var. delemar</name>
    <dbReference type="NCBI Taxonomy" id="64495"/>
    <lineage>
        <taxon>Eukaryota</taxon>
        <taxon>Fungi</taxon>
        <taxon>Fungi incertae sedis</taxon>
        <taxon>Mucoromycota</taxon>
        <taxon>Mucoromycotina</taxon>
        <taxon>Mucoromycetes</taxon>
        <taxon>Mucorales</taxon>
        <taxon>Mucorineae</taxon>
        <taxon>Rhizopodaceae</taxon>
        <taxon>Rhizopus</taxon>
    </lineage>
</organism>
<comment type="caution">
    <text evidence="2">The sequence shown here is derived from an EMBL/GenBank/DDBJ whole genome shotgun (WGS) entry which is preliminary data.</text>
</comment>
<feature type="region of interest" description="Disordered" evidence="1">
    <location>
        <begin position="64"/>
        <end position="101"/>
    </location>
</feature>
<evidence type="ECO:0000256" key="1">
    <source>
        <dbReference type="SAM" id="MobiDB-lite"/>
    </source>
</evidence>
<accession>A0A9P6Y3B0</accession>
<reference evidence="2" key="1">
    <citation type="journal article" date="2020" name="Microb. Genom.">
        <title>Genetic diversity of clinical and environmental Mucorales isolates obtained from an investigation of mucormycosis cases among solid organ transplant recipients.</title>
        <authorList>
            <person name="Nguyen M.H."/>
            <person name="Kaul D."/>
            <person name="Muto C."/>
            <person name="Cheng S.J."/>
            <person name="Richter R.A."/>
            <person name="Bruno V.M."/>
            <person name="Liu G."/>
            <person name="Beyhan S."/>
            <person name="Sundermann A.J."/>
            <person name="Mounaud S."/>
            <person name="Pasculle A.W."/>
            <person name="Nierman W.C."/>
            <person name="Driscoll E."/>
            <person name="Cumbie R."/>
            <person name="Clancy C.J."/>
            <person name="Dupont C.L."/>
        </authorList>
    </citation>
    <scope>NUCLEOTIDE SEQUENCE</scope>
    <source>
        <strain evidence="2">GL16</strain>
    </source>
</reference>
<name>A0A9P6Y3B0_RHIOR</name>
<evidence type="ECO:0000313" key="3">
    <source>
        <dbReference type="Proteomes" id="UP000717996"/>
    </source>
</evidence>